<keyword evidence="1" id="KW-0862">Zinc</keyword>
<dbReference type="InParanoid" id="K3WSE9"/>
<evidence type="ECO:0000313" key="5">
    <source>
        <dbReference type="EnsemblProtists" id="PYU1_T007893"/>
    </source>
</evidence>
<dbReference type="EnsemblProtists" id="PYU1_T007893">
    <property type="protein sequence ID" value="PYU1_T007893"/>
    <property type="gene ID" value="PYU1_G007877"/>
</dbReference>
<sequence length="418" mass="44770">MRAHERIKLPEPVVIKKNPTCDECEETESSVRCEQCDVVLCGECDASVHKFKSLRGHTRKPFTQKKTVAAVAVENVKEPSPKKQKVSKTKAVDVPAPPQIAYVDSVPKYDLTSESESESEQEEESDDKDKRPIIPPPVQVAAVPEIAYVESVPKYDLTSESESESEQEEESDDEDERPIMPSSIPVQSVVNAAASSDDDNDEEEEDNKVVPAAPVPAATRNAELSSESSDDGDERPVILAAPLPRKAVAAKTPPQTAVTVSSSESSSDEEDERSRVAAVTSKPAAATSSSSSSDSSSDDSDDEDTKPQAQPKKTAPAPRNPPKVTRGSANPGISAGSSHSLVKKIEAYCESGETKALHLDANLNGFERLLAHDCAERLGLQHVSVGDGLDRHITIFPAEATNKRVGGAQGGSAPKRMR</sequence>
<dbReference type="SMART" id="SM00393">
    <property type="entry name" value="R3H"/>
    <property type="match status" value="1"/>
</dbReference>
<dbReference type="SUPFAM" id="SSF82708">
    <property type="entry name" value="R3H domain"/>
    <property type="match status" value="1"/>
</dbReference>
<dbReference type="InterPro" id="IPR001374">
    <property type="entry name" value="R3H_dom"/>
</dbReference>
<reference evidence="6" key="2">
    <citation type="submission" date="2010-04" db="EMBL/GenBank/DDBJ databases">
        <authorList>
            <person name="Buell R."/>
            <person name="Hamilton J."/>
            <person name="Hostetler J."/>
        </authorList>
    </citation>
    <scope>NUCLEOTIDE SEQUENCE [LARGE SCALE GENOMIC DNA]</scope>
    <source>
        <strain evidence="6">DAOM:BR144</strain>
    </source>
</reference>
<dbReference type="PROSITE" id="PS51061">
    <property type="entry name" value="R3H"/>
    <property type="match status" value="1"/>
</dbReference>
<feature type="compositionally biased region" description="Acidic residues" evidence="2">
    <location>
        <begin position="113"/>
        <end position="126"/>
    </location>
</feature>
<evidence type="ECO:0000313" key="6">
    <source>
        <dbReference type="Proteomes" id="UP000019132"/>
    </source>
</evidence>
<dbReference type="eggNOG" id="KOG0126">
    <property type="taxonomic scope" value="Eukaryota"/>
</dbReference>
<feature type="compositionally biased region" description="Acidic residues" evidence="2">
    <location>
        <begin position="196"/>
        <end position="206"/>
    </location>
</feature>
<dbReference type="HOGENOM" id="CLU_658042_0_0_1"/>
<dbReference type="AlphaFoldDB" id="K3WSE9"/>
<feature type="compositionally biased region" description="Low complexity" evidence="2">
    <location>
        <begin position="209"/>
        <end position="227"/>
    </location>
</feature>
<feature type="region of interest" description="Disordered" evidence="2">
    <location>
        <begin position="74"/>
        <end position="337"/>
    </location>
</feature>
<dbReference type="GO" id="GO:0008270">
    <property type="term" value="F:zinc ion binding"/>
    <property type="evidence" value="ECO:0007669"/>
    <property type="project" value="UniProtKB-KW"/>
</dbReference>
<dbReference type="InterPro" id="IPR000315">
    <property type="entry name" value="Znf_B-box"/>
</dbReference>
<dbReference type="EMBL" id="GL376617">
    <property type="status" value="NOT_ANNOTATED_CDS"/>
    <property type="molecule type" value="Genomic_DNA"/>
</dbReference>
<keyword evidence="1" id="KW-0479">Metal-binding</keyword>
<dbReference type="SMART" id="SM00336">
    <property type="entry name" value="BBOX"/>
    <property type="match status" value="1"/>
</dbReference>
<dbReference type="STRING" id="431595.K3WSE9"/>
<feature type="domain" description="R3H" evidence="4">
    <location>
        <begin position="335"/>
        <end position="399"/>
    </location>
</feature>
<name>K3WSE9_GLOUD</name>
<proteinExistence type="predicted"/>
<dbReference type="CDD" id="cd19757">
    <property type="entry name" value="Bbox1"/>
    <property type="match status" value="1"/>
</dbReference>
<organism evidence="5 6">
    <name type="scientific">Globisporangium ultimum (strain ATCC 200006 / CBS 805.95 / DAOM BR144)</name>
    <name type="common">Pythium ultimum</name>
    <dbReference type="NCBI Taxonomy" id="431595"/>
    <lineage>
        <taxon>Eukaryota</taxon>
        <taxon>Sar</taxon>
        <taxon>Stramenopiles</taxon>
        <taxon>Oomycota</taxon>
        <taxon>Peronosporomycetes</taxon>
        <taxon>Pythiales</taxon>
        <taxon>Pythiaceae</taxon>
        <taxon>Globisporangium</taxon>
    </lineage>
</organism>
<evidence type="ECO:0000256" key="2">
    <source>
        <dbReference type="SAM" id="MobiDB-lite"/>
    </source>
</evidence>
<reference evidence="5" key="3">
    <citation type="submission" date="2015-02" db="UniProtKB">
        <authorList>
            <consortium name="EnsemblProtists"/>
        </authorList>
    </citation>
    <scope>IDENTIFICATION</scope>
    <source>
        <strain evidence="5">DAOM BR144</strain>
    </source>
</reference>
<accession>K3WSE9</accession>
<dbReference type="Gene3D" id="3.30.1370.50">
    <property type="entry name" value="R3H-like domain"/>
    <property type="match status" value="1"/>
</dbReference>
<dbReference type="Proteomes" id="UP000019132">
    <property type="component" value="Unassembled WGS sequence"/>
</dbReference>
<evidence type="ECO:0000259" key="4">
    <source>
        <dbReference type="PROSITE" id="PS51061"/>
    </source>
</evidence>
<dbReference type="GO" id="GO:0003676">
    <property type="term" value="F:nucleic acid binding"/>
    <property type="evidence" value="ECO:0007669"/>
    <property type="project" value="UniProtKB-UniRule"/>
</dbReference>
<keyword evidence="1" id="KW-0863">Zinc-finger</keyword>
<keyword evidence="6" id="KW-1185">Reference proteome</keyword>
<dbReference type="Pfam" id="PF01424">
    <property type="entry name" value="R3H"/>
    <property type="match status" value="1"/>
</dbReference>
<protein>
    <recommendedName>
        <fullName evidence="7">B box-type domain-containing protein</fullName>
    </recommendedName>
</protein>
<dbReference type="Pfam" id="PF00643">
    <property type="entry name" value="zf-B_box"/>
    <property type="match status" value="1"/>
</dbReference>
<feature type="domain" description="B box-type" evidence="3">
    <location>
        <begin position="16"/>
        <end position="62"/>
    </location>
</feature>
<evidence type="ECO:0008006" key="7">
    <source>
        <dbReference type="Google" id="ProtNLM"/>
    </source>
</evidence>
<dbReference type="PROSITE" id="PS50119">
    <property type="entry name" value="ZF_BBOX"/>
    <property type="match status" value="1"/>
</dbReference>
<evidence type="ECO:0000256" key="1">
    <source>
        <dbReference type="PROSITE-ProRule" id="PRU00024"/>
    </source>
</evidence>
<dbReference type="InterPro" id="IPR036867">
    <property type="entry name" value="R3H_dom_sf"/>
</dbReference>
<reference evidence="6" key="1">
    <citation type="journal article" date="2010" name="Genome Biol.">
        <title>Genome sequence of the necrotrophic plant pathogen Pythium ultimum reveals original pathogenicity mechanisms and effector repertoire.</title>
        <authorList>
            <person name="Levesque C.A."/>
            <person name="Brouwer H."/>
            <person name="Cano L."/>
            <person name="Hamilton J.P."/>
            <person name="Holt C."/>
            <person name="Huitema E."/>
            <person name="Raffaele S."/>
            <person name="Robideau G.P."/>
            <person name="Thines M."/>
            <person name="Win J."/>
            <person name="Zerillo M.M."/>
            <person name="Beakes G.W."/>
            <person name="Boore J.L."/>
            <person name="Busam D."/>
            <person name="Dumas B."/>
            <person name="Ferriera S."/>
            <person name="Fuerstenberg S.I."/>
            <person name="Gachon C.M."/>
            <person name="Gaulin E."/>
            <person name="Govers F."/>
            <person name="Grenville-Briggs L."/>
            <person name="Horner N."/>
            <person name="Hostetler J."/>
            <person name="Jiang R.H."/>
            <person name="Johnson J."/>
            <person name="Krajaejun T."/>
            <person name="Lin H."/>
            <person name="Meijer H.J."/>
            <person name="Moore B."/>
            <person name="Morris P."/>
            <person name="Phuntmart V."/>
            <person name="Puiu D."/>
            <person name="Shetty J."/>
            <person name="Stajich J.E."/>
            <person name="Tripathy S."/>
            <person name="Wawra S."/>
            <person name="van West P."/>
            <person name="Whitty B.R."/>
            <person name="Coutinho P.M."/>
            <person name="Henrissat B."/>
            <person name="Martin F."/>
            <person name="Thomas P.D."/>
            <person name="Tyler B.M."/>
            <person name="De Vries R.P."/>
            <person name="Kamoun S."/>
            <person name="Yandell M."/>
            <person name="Tisserat N."/>
            <person name="Buell C.R."/>
        </authorList>
    </citation>
    <scope>NUCLEOTIDE SEQUENCE</scope>
    <source>
        <strain evidence="6">DAOM:BR144</strain>
    </source>
</reference>
<dbReference type="VEuPathDB" id="FungiDB:PYU1_G007877"/>
<evidence type="ECO:0000259" key="3">
    <source>
        <dbReference type="PROSITE" id="PS50119"/>
    </source>
</evidence>
<feature type="compositionally biased region" description="Acidic residues" evidence="2">
    <location>
        <begin position="159"/>
        <end position="176"/>
    </location>
</feature>
<feature type="compositionally biased region" description="Low complexity" evidence="2">
    <location>
        <begin position="307"/>
        <end position="317"/>
    </location>
</feature>